<proteinExistence type="predicted"/>
<sequence>MEGYSSFALEQELCYVLTTLIIQIFVFVMDFTSRGRAWFDKIGEKLENLCCEVDARSQEQINFVESQFQIASASLKQFCAGVIQEILPGSLSAVKEETRNLSSEQNREEQHPASELSNSSVQEDSKDELSCSNSSSLKLAVEATEGVHAAPSLQPTADKAMKMSIEDWENILGFTGKSSAQVAFTEETLKMTLSCEGDTGVEVPAKSSTIASSVECLEFDPSMQEGKTIDFTDHGANTLNVPSLTCSIYSTESQESVPDFDEINSNAAVPAVSNGASVDHLVDEPVIDSVPEVAFDGNCVLVDKDDFFSRSEFHGAHISHKKNMAMLKVKLEKQRNKDATKCEDLIVELEESNAEGKTISSPTDKLELSQEGFYESDWEII</sequence>
<evidence type="ECO:0000256" key="2">
    <source>
        <dbReference type="SAM" id="Phobius"/>
    </source>
</evidence>
<dbReference type="PANTHER" id="PTHR34659">
    <property type="entry name" value="BNAA05G11610D PROTEIN"/>
    <property type="match status" value="1"/>
</dbReference>
<evidence type="ECO:0000313" key="3">
    <source>
        <dbReference type="EMBL" id="WMV15880.1"/>
    </source>
</evidence>
<name>A0AAF0TK53_SOLVR</name>
<evidence type="ECO:0000256" key="1">
    <source>
        <dbReference type="SAM" id="MobiDB-lite"/>
    </source>
</evidence>
<dbReference type="GO" id="GO:0006950">
    <property type="term" value="P:response to stress"/>
    <property type="evidence" value="ECO:0007669"/>
    <property type="project" value="TreeGrafter"/>
</dbReference>
<protein>
    <submittedName>
        <fullName evidence="3">Uncharacterized protein</fullName>
    </submittedName>
</protein>
<evidence type="ECO:0000313" key="4">
    <source>
        <dbReference type="Proteomes" id="UP001234989"/>
    </source>
</evidence>
<dbReference type="InterPro" id="IPR053273">
    <property type="entry name" value="CST_Regulator"/>
</dbReference>
<accession>A0AAF0TK53</accession>
<organism evidence="3 4">
    <name type="scientific">Solanum verrucosum</name>
    <dbReference type="NCBI Taxonomy" id="315347"/>
    <lineage>
        <taxon>Eukaryota</taxon>
        <taxon>Viridiplantae</taxon>
        <taxon>Streptophyta</taxon>
        <taxon>Embryophyta</taxon>
        <taxon>Tracheophyta</taxon>
        <taxon>Spermatophyta</taxon>
        <taxon>Magnoliopsida</taxon>
        <taxon>eudicotyledons</taxon>
        <taxon>Gunneridae</taxon>
        <taxon>Pentapetalae</taxon>
        <taxon>asterids</taxon>
        <taxon>lamiids</taxon>
        <taxon>Solanales</taxon>
        <taxon>Solanaceae</taxon>
        <taxon>Solanoideae</taxon>
        <taxon>Solaneae</taxon>
        <taxon>Solanum</taxon>
    </lineage>
</organism>
<feature type="compositionally biased region" description="Basic and acidic residues" evidence="1">
    <location>
        <begin position="97"/>
        <end position="112"/>
    </location>
</feature>
<dbReference type="AlphaFoldDB" id="A0AAF0TK53"/>
<keyword evidence="2" id="KW-0812">Transmembrane</keyword>
<dbReference type="PANTHER" id="PTHR34659:SF1">
    <property type="entry name" value="PROTEIN EGT2"/>
    <property type="match status" value="1"/>
</dbReference>
<reference evidence="3" key="1">
    <citation type="submission" date="2023-08" db="EMBL/GenBank/DDBJ databases">
        <title>A de novo genome assembly of Solanum verrucosum Schlechtendal, a Mexican diploid species geographically isolated from the other diploid A-genome species in potato relatives.</title>
        <authorList>
            <person name="Hosaka K."/>
        </authorList>
    </citation>
    <scope>NUCLEOTIDE SEQUENCE</scope>
    <source>
        <tissue evidence="3">Young leaves</tissue>
    </source>
</reference>
<feature type="region of interest" description="Disordered" evidence="1">
    <location>
        <begin position="97"/>
        <end position="130"/>
    </location>
</feature>
<dbReference type="GO" id="GO:0005776">
    <property type="term" value="C:autophagosome"/>
    <property type="evidence" value="ECO:0007669"/>
    <property type="project" value="TreeGrafter"/>
</dbReference>
<keyword evidence="4" id="KW-1185">Reference proteome</keyword>
<keyword evidence="2" id="KW-0472">Membrane</keyword>
<dbReference type="EMBL" id="CP133613">
    <property type="protein sequence ID" value="WMV15880.1"/>
    <property type="molecule type" value="Genomic_DNA"/>
</dbReference>
<gene>
    <name evidence="3" type="ORF">MTR67_009265</name>
</gene>
<keyword evidence="2" id="KW-1133">Transmembrane helix</keyword>
<dbReference type="GO" id="GO:0061908">
    <property type="term" value="C:phagophore"/>
    <property type="evidence" value="ECO:0007669"/>
    <property type="project" value="TreeGrafter"/>
</dbReference>
<dbReference type="Proteomes" id="UP001234989">
    <property type="component" value="Chromosome 2"/>
</dbReference>
<feature type="transmembrane region" description="Helical" evidence="2">
    <location>
        <begin position="15"/>
        <end position="32"/>
    </location>
</feature>